<comment type="similarity">
    <text evidence="5">Belongs to the biotin--protein ligase family.</text>
</comment>
<proteinExistence type="inferred from homology"/>
<dbReference type="SUPFAM" id="SSF46785">
    <property type="entry name" value="Winged helix' DNA-binding domain"/>
    <property type="match status" value="1"/>
</dbReference>
<name>A0ABY7QV95_9FIRM</name>
<dbReference type="Pfam" id="PF03099">
    <property type="entry name" value="BPL_LplA_LipB"/>
    <property type="match status" value="1"/>
</dbReference>
<keyword evidence="8" id="KW-1185">Reference proteome</keyword>
<keyword evidence="5" id="KW-0238">DNA-binding</keyword>
<feature type="DNA-binding region" description="H-T-H motif" evidence="5">
    <location>
        <begin position="21"/>
        <end position="40"/>
    </location>
</feature>
<evidence type="ECO:0000259" key="6">
    <source>
        <dbReference type="PROSITE" id="PS51733"/>
    </source>
</evidence>
<dbReference type="CDD" id="cd00090">
    <property type="entry name" value="HTH_ARSR"/>
    <property type="match status" value="1"/>
</dbReference>
<feature type="binding site" evidence="5">
    <location>
        <position position="190"/>
    </location>
    <ligand>
        <name>biotin</name>
        <dbReference type="ChEBI" id="CHEBI:57586"/>
    </ligand>
</feature>
<dbReference type="InterPro" id="IPR008988">
    <property type="entry name" value="Transcriptional_repressor_C"/>
</dbReference>
<dbReference type="InterPro" id="IPR003142">
    <property type="entry name" value="BPL_C"/>
</dbReference>
<dbReference type="InterPro" id="IPR013196">
    <property type="entry name" value="HTH_11"/>
</dbReference>
<dbReference type="Proteomes" id="UP001210339">
    <property type="component" value="Chromosome"/>
</dbReference>
<dbReference type="InterPro" id="IPR011991">
    <property type="entry name" value="ArsR-like_HTH"/>
</dbReference>
<sequence>MSTKDKVLKILESNRATPISGEEMAERLGVSRTAVWKAVKTLKEEGHTILSKTNSGYKLDAASDVLDKWAIAKNLDSDLQAVDIRIYDTIDSTNTEAKRLLATEDLSNFTLLVANEQTKGRGRQGKTFASPKSTGVYFSIVFFPRDTFSYSSFDLVTIKAAVAVVDAIEKTTGTTTDIKWVNDIFLGHKKICGILTEADTDFESRKVRSIITGIGINITTEFDGSLPAAGSLKPDNLLRSELVAAVVNAFYHALYHMTDAEVLERYKAHSMLLGRDVSFELNGKKYEAVAKDINAAGNLIVDAEGTTMTLSSGEVSVKGQF</sequence>
<keyword evidence="1 5" id="KW-0436">Ligase</keyword>
<dbReference type="PANTHER" id="PTHR12835:SF5">
    <property type="entry name" value="BIOTIN--PROTEIN LIGASE"/>
    <property type="match status" value="1"/>
</dbReference>
<dbReference type="InterPro" id="IPR045864">
    <property type="entry name" value="aa-tRNA-synth_II/BPL/LPL"/>
</dbReference>
<dbReference type="Gene3D" id="1.10.10.10">
    <property type="entry name" value="Winged helix-like DNA-binding domain superfamily/Winged helix DNA-binding domain"/>
    <property type="match status" value="1"/>
</dbReference>
<evidence type="ECO:0000256" key="2">
    <source>
        <dbReference type="ARBA" id="ARBA00022741"/>
    </source>
</evidence>
<evidence type="ECO:0000256" key="4">
    <source>
        <dbReference type="ARBA" id="ARBA00023267"/>
    </source>
</evidence>
<dbReference type="Gene3D" id="3.30.930.10">
    <property type="entry name" value="Bira Bifunctional Protein, Domain 2"/>
    <property type="match status" value="1"/>
</dbReference>
<dbReference type="EMBL" id="CP115667">
    <property type="protein sequence ID" value="WBW49828.1"/>
    <property type="molecule type" value="Genomic_DNA"/>
</dbReference>
<feature type="domain" description="BPL/LPL catalytic" evidence="6">
    <location>
        <begin position="79"/>
        <end position="262"/>
    </location>
</feature>
<dbReference type="GO" id="GO:0004077">
    <property type="term" value="F:biotin--[biotin carboxyl-carrier protein] ligase activity"/>
    <property type="evidence" value="ECO:0007669"/>
    <property type="project" value="UniProtKB-EC"/>
</dbReference>
<keyword evidence="2 5" id="KW-0547">Nucleotide-binding</keyword>
<keyword evidence="3 5" id="KW-0067">ATP-binding</keyword>
<dbReference type="InterPro" id="IPR030855">
    <property type="entry name" value="Bifunct_BirA"/>
</dbReference>
<keyword evidence="5" id="KW-0678">Repressor</keyword>
<dbReference type="HAMAP" id="MF_00978">
    <property type="entry name" value="Bifunct_BirA"/>
    <property type="match status" value="1"/>
</dbReference>
<dbReference type="CDD" id="cd16442">
    <property type="entry name" value="BPL"/>
    <property type="match status" value="1"/>
</dbReference>
<protein>
    <recommendedName>
        <fullName evidence="5">Bifunctional ligase/repressor BirA</fullName>
    </recommendedName>
    <alternativeName>
        <fullName evidence="5">Biotin--[acetyl-CoA-carboxylase] ligase</fullName>
        <ecNumber evidence="5">6.3.4.15</ecNumber>
    </alternativeName>
    <alternativeName>
        <fullName evidence="5">Biotin--protein ligase</fullName>
    </alternativeName>
    <alternativeName>
        <fullName evidence="5">Biotin-[acetyl-CoA carboxylase] synthetase</fullName>
    </alternativeName>
</protein>
<dbReference type="PANTHER" id="PTHR12835">
    <property type="entry name" value="BIOTIN PROTEIN LIGASE"/>
    <property type="match status" value="1"/>
</dbReference>
<keyword evidence="5" id="KW-0804">Transcription</keyword>
<reference evidence="7 8" key="1">
    <citation type="submission" date="2023-01" db="EMBL/GenBank/DDBJ databases">
        <authorList>
            <person name="Lee S.H."/>
            <person name="Jung H.S."/>
            <person name="Yun J.U."/>
        </authorList>
    </citation>
    <scope>NUCLEOTIDE SEQUENCE [LARGE SCALE GENOMIC DNA]</scope>
    <source>
        <strain evidence="7 8">CBA3646</strain>
    </source>
</reference>
<comment type="catalytic activity">
    <reaction evidence="5">
        <text>biotin + L-lysyl-[protein] + ATP = N(6)-biotinyl-L-lysyl-[protein] + AMP + diphosphate + H(+)</text>
        <dbReference type="Rhea" id="RHEA:11756"/>
        <dbReference type="Rhea" id="RHEA-COMP:9752"/>
        <dbReference type="Rhea" id="RHEA-COMP:10505"/>
        <dbReference type="ChEBI" id="CHEBI:15378"/>
        <dbReference type="ChEBI" id="CHEBI:29969"/>
        <dbReference type="ChEBI" id="CHEBI:30616"/>
        <dbReference type="ChEBI" id="CHEBI:33019"/>
        <dbReference type="ChEBI" id="CHEBI:57586"/>
        <dbReference type="ChEBI" id="CHEBI:83144"/>
        <dbReference type="ChEBI" id="CHEBI:456215"/>
        <dbReference type="EC" id="6.3.4.15"/>
    </reaction>
</comment>
<evidence type="ECO:0000256" key="5">
    <source>
        <dbReference type="HAMAP-Rule" id="MF_00978"/>
    </source>
</evidence>
<feature type="binding site" evidence="5">
    <location>
        <position position="117"/>
    </location>
    <ligand>
        <name>biotin</name>
        <dbReference type="ChEBI" id="CHEBI:57586"/>
    </ligand>
</feature>
<comment type="function">
    <text evidence="5">Acts both as a biotin--[acetyl-CoA-carboxylase] ligase and a repressor.</text>
</comment>
<dbReference type="RefSeq" id="WP_271191359.1">
    <property type="nucleotide sequence ID" value="NZ_CP115667.1"/>
</dbReference>
<dbReference type="Gene3D" id="2.30.30.100">
    <property type="match status" value="1"/>
</dbReference>
<dbReference type="Pfam" id="PF08279">
    <property type="entry name" value="HTH_11"/>
    <property type="match status" value="1"/>
</dbReference>
<dbReference type="PROSITE" id="PS51733">
    <property type="entry name" value="BPL_LPL_CATALYTIC"/>
    <property type="match status" value="1"/>
</dbReference>
<evidence type="ECO:0000256" key="1">
    <source>
        <dbReference type="ARBA" id="ARBA00022598"/>
    </source>
</evidence>
<feature type="binding site" evidence="5">
    <location>
        <begin position="92"/>
        <end position="94"/>
    </location>
    <ligand>
        <name>biotin</name>
        <dbReference type="ChEBI" id="CHEBI:57586"/>
    </ligand>
</feature>
<dbReference type="SUPFAM" id="SSF50037">
    <property type="entry name" value="C-terminal domain of transcriptional repressors"/>
    <property type="match status" value="1"/>
</dbReference>
<dbReference type="InterPro" id="IPR036388">
    <property type="entry name" value="WH-like_DNA-bd_sf"/>
</dbReference>
<dbReference type="InterPro" id="IPR004408">
    <property type="entry name" value="Biotin_CoA_COase_ligase"/>
</dbReference>
<dbReference type="SUPFAM" id="SSF55681">
    <property type="entry name" value="Class II aaRS and biotin synthetases"/>
    <property type="match status" value="1"/>
</dbReference>
<keyword evidence="5" id="KW-0805">Transcription regulation</keyword>
<evidence type="ECO:0000313" key="7">
    <source>
        <dbReference type="EMBL" id="WBW49828.1"/>
    </source>
</evidence>
<accession>A0ABY7QV95</accession>
<feature type="binding site" evidence="5">
    <location>
        <begin position="121"/>
        <end position="123"/>
    </location>
    <ligand>
        <name>biotin</name>
        <dbReference type="ChEBI" id="CHEBI:57586"/>
    </ligand>
</feature>
<dbReference type="NCBIfam" id="TIGR00121">
    <property type="entry name" value="birA_ligase"/>
    <property type="match status" value="1"/>
</dbReference>
<keyword evidence="4 5" id="KW-0092">Biotin</keyword>
<organism evidence="7 8">
    <name type="scientific">Peptoniphilus equinus</name>
    <dbReference type="NCBI Taxonomy" id="3016343"/>
    <lineage>
        <taxon>Bacteria</taxon>
        <taxon>Bacillati</taxon>
        <taxon>Bacillota</taxon>
        <taxon>Tissierellia</taxon>
        <taxon>Tissierellales</taxon>
        <taxon>Peptoniphilaceae</taxon>
        <taxon>Peptoniphilus</taxon>
    </lineage>
</organism>
<dbReference type="InterPro" id="IPR004143">
    <property type="entry name" value="BPL_LPL_catalytic"/>
</dbReference>
<evidence type="ECO:0000256" key="3">
    <source>
        <dbReference type="ARBA" id="ARBA00022840"/>
    </source>
</evidence>
<dbReference type="EC" id="6.3.4.15" evidence="5"/>
<dbReference type="InterPro" id="IPR036390">
    <property type="entry name" value="WH_DNA-bd_sf"/>
</dbReference>
<gene>
    <name evidence="5" type="primary">birA</name>
    <name evidence="7" type="ORF">O6R05_07450</name>
</gene>
<dbReference type="Pfam" id="PF02237">
    <property type="entry name" value="BPL_C"/>
    <property type="match status" value="1"/>
</dbReference>
<evidence type="ECO:0000313" key="8">
    <source>
        <dbReference type="Proteomes" id="UP001210339"/>
    </source>
</evidence>